<evidence type="ECO:0000256" key="1">
    <source>
        <dbReference type="ARBA" id="ARBA00004571"/>
    </source>
</evidence>
<gene>
    <name evidence="11" type="ORF">RFH51_13850</name>
</gene>
<dbReference type="Gene3D" id="3.10.20.410">
    <property type="match status" value="1"/>
</dbReference>
<evidence type="ECO:0000256" key="7">
    <source>
        <dbReference type="ARBA" id="ARBA00023136"/>
    </source>
</evidence>
<dbReference type="Gene3D" id="2.60.40.3110">
    <property type="match status" value="1"/>
</dbReference>
<dbReference type="InterPro" id="IPR037224">
    <property type="entry name" value="PapC_N_sf"/>
</dbReference>
<dbReference type="GO" id="GO:0015473">
    <property type="term" value="F:fimbrial usher porin activity"/>
    <property type="evidence" value="ECO:0007669"/>
    <property type="project" value="InterPro"/>
</dbReference>
<organism evidence="11 12">
    <name type="scientific">Acinetobacter gerneri</name>
    <dbReference type="NCBI Taxonomy" id="202952"/>
    <lineage>
        <taxon>Bacteria</taxon>
        <taxon>Pseudomonadati</taxon>
        <taxon>Pseudomonadota</taxon>
        <taxon>Gammaproteobacteria</taxon>
        <taxon>Moraxellales</taxon>
        <taxon>Moraxellaceae</taxon>
        <taxon>Acinetobacter</taxon>
    </lineage>
</organism>
<keyword evidence="3" id="KW-0813">Transport</keyword>
<evidence type="ECO:0000256" key="6">
    <source>
        <dbReference type="ARBA" id="ARBA00022729"/>
    </source>
</evidence>
<evidence type="ECO:0000256" key="8">
    <source>
        <dbReference type="ARBA" id="ARBA00023237"/>
    </source>
</evidence>
<evidence type="ECO:0000256" key="4">
    <source>
        <dbReference type="ARBA" id="ARBA00022452"/>
    </source>
</evidence>
<protein>
    <submittedName>
        <fullName evidence="11">Fimbria/pilus outer membrane usher protein</fullName>
    </submittedName>
</protein>
<dbReference type="Proteomes" id="UP001243195">
    <property type="component" value="Unassembled WGS sequence"/>
</dbReference>
<dbReference type="Pfam" id="PF13954">
    <property type="entry name" value="PapC_N"/>
    <property type="match status" value="1"/>
</dbReference>
<keyword evidence="6" id="KW-0732">Signal</keyword>
<dbReference type="InterPro" id="IPR000015">
    <property type="entry name" value="Fimb_usher"/>
</dbReference>
<name>A0AAW8JJR7_9GAMM</name>
<dbReference type="Gene3D" id="2.60.40.2610">
    <property type="entry name" value="Outer membrane usher protein FimD, plug domain"/>
    <property type="match status" value="1"/>
</dbReference>
<evidence type="ECO:0000313" key="12">
    <source>
        <dbReference type="Proteomes" id="UP001243195"/>
    </source>
</evidence>
<evidence type="ECO:0000256" key="2">
    <source>
        <dbReference type="ARBA" id="ARBA00008064"/>
    </source>
</evidence>
<keyword evidence="7" id="KW-0472">Membrane</keyword>
<feature type="domain" description="PapC N-terminal" evidence="10">
    <location>
        <begin position="43"/>
        <end position="183"/>
    </location>
</feature>
<dbReference type="InterPro" id="IPR025949">
    <property type="entry name" value="PapC-like_C"/>
</dbReference>
<comment type="subcellular location">
    <subcellularLocation>
        <location evidence="1">Cell outer membrane</location>
        <topology evidence="1">Multi-pass membrane protein</topology>
    </subcellularLocation>
</comment>
<comment type="caution">
    <text evidence="11">The sequence shown here is derived from an EMBL/GenBank/DDBJ whole genome shotgun (WGS) entry which is preliminary data.</text>
</comment>
<dbReference type="AlphaFoldDB" id="A0AAW8JJR7"/>
<evidence type="ECO:0000256" key="3">
    <source>
        <dbReference type="ARBA" id="ARBA00022448"/>
    </source>
</evidence>
<dbReference type="GO" id="GO:0009297">
    <property type="term" value="P:pilus assembly"/>
    <property type="evidence" value="ECO:0007669"/>
    <property type="project" value="InterPro"/>
</dbReference>
<sequence>MKNDLRTSKYSVVSTVSICYFLMISVCYAEDNNETSVDEAYIFDQALLKDSGISPQLLKQLSEGQQIAAGQYRLDLYINQQLVERTQIEYKANKNNKLSPCFNRELLAKTNIIISGLDTASVANECVFLEDYIPDAKFDFDFNKLKLNLIIPNLYIKQNPRGYVEKKDWDAGSSIGFINYMGNYYLNNYEISGKNHQQSSTYIALNGGINFAQWQFRQQSSVNLDEHTSSWNNIKSYVKRPLENIQSELSIGQLNTSGRFFSGLNYLGINLRSDERMLPESMRGYAPVVQGIAKTTARVSIKQNNREIYQSTVAPGAFRIEDLFPTSLNGDLDVYIYEADGSVGHFKVPFSAVPDSLRQGAYKYDINIGKTREYTEDAYFANIDTQYGLNNTFTLNSGLRLAKGYQAAVVGTAFNHYFGALGTDFTYTNAKLSDQSYQSGWMINTTYSKTFVPTQTTIALAGYRFSSSGYQDLSEILNNDHEKQDIQSNQQNASYINQEKSRVVLSINQNMDQWGTLYLSSSLHHYRDQKNKDYQLQLGYGKSFKNGISMNFSIVKQQSHPAETNRIETDQEIPLDKYHKNNDTQYAVSFTFPFNQKTKRINDLTVNYSNNISNTYQASISGILSERQAIHYNLGLNYDDATHQNTLNFGTQKRFAYANLGLNASSSENYWQSSANIQGAMAFHRGGITLGHYLSDTFALIEAPGAKGAQVLNAQNTKIDRFGFALVPTLTPYRFNALVINPIGSSSQIEFEENDQKVAPYAGATVKVKFNTKKGYAMLLHATPDSGENLPLGADVFDEYSQNIGVVGQNNQIYIRSEKTTGSLNVKWGNQIQDSCRIDYQLSKEQINAPLIKLDTVCKRGHLE</sequence>
<proteinExistence type="inferred from homology"/>
<dbReference type="Gene3D" id="2.60.40.2070">
    <property type="match status" value="1"/>
</dbReference>
<comment type="similarity">
    <text evidence="2">Belongs to the fimbrial export usher family.</text>
</comment>
<keyword evidence="5" id="KW-0812">Transmembrane</keyword>
<dbReference type="EMBL" id="JAVIDA010000021">
    <property type="protein sequence ID" value="MDQ9072540.1"/>
    <property type="molecule type" value="Genomic_DNA"/>
</dbReference>
<dbReference type="RefSeq" id="WP_308956324.1">
    <property type="nucleotide sequence ID" value="NZ_JAVICY010000014.1"/>
</dbReference>
<dbReference type="PANTHER" id="PTHR30451">
    <property type="entry name" value="OUTER MEMBRANE USHER PROTEIN"/>
    <property type="match status" value="1"/>
</dbReference>
<dbReference type="InterPro" id="IPR025885">
    <property type="entry name" value="PapC_N"/>
</dbReference>
<dbReference type="SUPFAM" id="SSF141729">
    <property type="entry name" value="FimD N-terminal domain-like"/>
    <property type="match status" value="1"/>
</dbReference>
<dbReference type="Pfam" id="PF13953">
    <property type="entry name" value="PapC_C"/>
    <property type="match status" value="1"/>
</dbReference>
<dbReference type="GO" id="GO:0009279">
    <property type="term" value="C:cell outer membrane"/>
    <property type="evidence" value="ECO:0007669"/>
    <property type="project" value="UniProtKB-SubCell"/>
</dbReference>
<evidence type="ECO:0000259" key="10">
    <source>
        <dbReference type="Pfam" id="PF13954"/>
    </source>
</evidence>
<evidence type="ECO:0000313" key="11">
    <source>
        <dbReference type="EMBL" id="MDQ9072540.1"/>
    </source>
</evidence>
<dbReference type="InterPro" id="IPR042186">
    <property type="entry name" value="FimD_plug_dom"/>
</dbReference>
<feature type="domain" description="PapC-like C-terminal" evidence="9">
    <location>
        <begin position="779"/>
        <end position="843"/>
    </location>
</feature>
<keyword evidence="4" id="KW-1134">Transmembrane beta strand</keyword>
<keyword evidence="8" id="KW-0998">Cell outer membrane</keyword>
<dbReference type="Pfam" id="PF00577">
    <property type="entry name" value="Usher"/>
    <property type="match status" value="1"/>
</dbReference>
<dbReference type="FunFam" id="2.60.40.3110:FF:000001">
    <property type="entry name" value="Putative fimbrial outer membrane usher"/>
    <property type="match status" value="1"/>
</dbReference>
<dbReference type="PANTHER" id="PTHR30451:SF20">
    <property type="entry name" value="FIMBRIAE USHER"/>
    <property type="match status" value="1"/>
</dbReference>
<evidence type="ECO:0000256" key="5">
    <source>
        <dbReference type="ARBA" id="ARBA00022692"/>
    </source>
</evidence>
<dbReference type="InterPro" id="IPR043142">
    <property type="entry name" value="PapC-like_C_sf"/>
</dbReference>
<accession>A0AAW8JJR7</accession>
<evidence type="ECO:0000259" key="9">
    <source>
        <dbReference type="Pfam" id="PF13953"/>
    </source>
</evidence>
<reference evidence="11" key="1">
    <citation type="submission" date="2023-08" db="EMBL/GenBank/DDBJ databases">
        <title>Emergence of clinically-relevant ST2 carbapenem-resistant Acinetobacter baumannii strains in hospital sewages in Zhejiang, East of China.</title>
        <authorList>
            <person name="Kaichao C."/>
            <person name="Zhang R."/>
        </authorList>
    </citation>
    <scope>NUCLEOTIDE SEQUENCE</scope>
    <source>
        <strain evidence="11">M-SY-60</strain>
    </source>
</reference>